<evidence type="ECO:0000313" key="1">
    <source>
        <dbReference type="EMBL" id="GEK83343.1"/>
    </source>
</evidence>
<evidence type="ECO:0000313" key="3">
    <source>
        <dbReference type="Proteomes" id="UP000321154"/>
    </source>
</evidence>
<dbReference type="SUPFAM" id="SSF103032">
    <property type="entry name" value="Hypothetical protein YwqG"/>
    <property type="match status" value="1"/>
</dbReference>
<dbReference type="Pfam" id="PF09234">
    <property type="entry name" value="DUF1963"/>
    <property type="match status" value="1"/>
</dbReference>
<dbReference type="Proteomes" id="UP000321154">
    <property type="component" value="Unassembled WGS sequence"/>
</dbReference>
<gene>
    <name evidence="2" type="ORF">FB463_001947</name>
    <name evidence="1" type="ORF">FFA01_16520</name>
</gene>
<dbReference type="RefSeq" id="WP_146854896.1">
    <property type="nucleotide sequence ID" value="NZ_BAAAHR010000008.1"/>
</dbReference>
<reference evidence="2 4" key="2">
    <citation type="submission" date="2020-07" db="EMBL/GenBank/DDBJ databases">
        <title>Sequencing the genomes of 1000 actinobacteria strains.</title>
        <authorList>
            <person name="Klenk H.-P."/>
        </authorList>
    </citation>
    <scope>NUCLEOTIDE SEQUENCE [LARGE SCALE GENOMIC DNA]</scope>
    <source>
        <strain evidence="2 4">DSM 10309</strain>
    </source>
</reference>
<keyword evidence="3" id="KW-1185">Reference proteome</keyword>
<dbReference type="InterPro" id="IPR035948">
    <property type="entry name" value="YwqG-like_sf"/>
</dbReference>
<sequence>MKDKNRPPIHGYRSLIVDWLQKKKYREARLDERVEFSVAYTEQGSEPGLDTILETAMYGGSWLGGPAVGITQEQWPRRRDGHPLAHVASFHLSEASGVMDSSMRADWPDTREDLPHDGILQIFHDLETYGTEPEDGDTGGWLVRWLPVPDLTLLAGSPADLDLPTDAAQEVTAMATFSIPTSLDLGVTTEKALDAAEEATIAFERMWNWQRTRDRDAGPAPITHLYGYSQAGHTVAVEDILPECLPLTAPGDSFRLVADIESSTTLDGWFGDASPLEVWMRQSDLDARAFHHAWCIIRAD</sequence>
<accession>A0A7W3JIX8</accession>
<dbReference type="EMBL" id="JACGWW010000002">
    <property type="protein sequence ID" value="MBA8813698.1"/>
    <property type="molecule type" value="Genomic_DNA"/>
</dbReference>
<dbReference type="Gene3D" id="2.30.320.10">
    <property type="entry name" value="YwqG-like"/>
    <property type="match status" value="1"/>
</dbReference>
<dbReference type="Proteomes" id="UP000522688">
    <property type="component" value="Unassembled WGS sequence"/>
</dbReference>
<evidence type="ECO:0000313" key="4">
    <source>
        <dbReference type="Proteomes" id="UP000522688"/>
    </source>
</evidence>
<dbReference type="EMBL" id="BJUV01000014">
    <property type="protein sequence ID" value="GEK83343.1"/>
    <property type="molecule type" value="Genomic_DNA"/>
</dbReference>
<reference evidence="1 3" key="1">
    <citation type="submission" date="2019-07" db="EMBL/GenBank/DDBJ databases">
        <title>Whole genome shotgun sequence of Frigoribacterium faeni NBRC 103066.</title>
        <authorList>
            <person name="Hosoyama A."/>
            <person name="Uohara A."/>
            <person name="Ohji S."/>
            <person name="Ichikawa N."/>
        </authorList>
    </citation>
    <scope>NUCLEOTIDE SEQUENCE [LARGE SCALE GENOMIC DNA]</scope>
    <source>
        <strain evidence="1 3">NBRC 103066</strain>
    </source>
</reference>
<proteinExistence type="predicted"/>
<comment type="caution">
    <text evidence="2">The sequence shown here is derived from an EMBL/GenBank/DDBJ whole genome shotgun (WGS) entry which is preliminary data.</text>
</comment>
<name>A0A7W3JIX8_9MICO</name>
<organism evidence="2 4">
    <name type="scientific">Frigoribacterium faeni</name>
    <dbReference type="NCBI Taxonomy" id="145483"/>
    <lineage>
        <taxon>Bacteria</taxon>
        <taxon>Bacillati</taxon>
        <taxon>Actinomycetota</taxon>
        <taxon>Actinomycetes</taxon>
        <taxon>Micrococcales</taxon>
        <taxon>Microbacteriaceae</taxon>
        <taxon>Frigoribacterium</taxon>
    </lineage>
</organism>
<protein>
    <submittedName>
        <fullName evidence="2">Uncharacterized protein YwqG</fullName>
    </submittedName>
</protein>
<evidence type="ECO:0000313" key="2">
    <source>
        <dbReference type="EMBL" id="MBA8813698.1"/>
    </source>
</evidence>
<dbReference type="AlphaFoldDB" id="A0A7W3JIX8"/>
<dbReference type="InterPro" id="IPR015315">
    <property type="entry name" value="DUF1963"/>
</dbReference>
<dbReference type="OrthoDB" id="4929513at2"/>